<dbReference type="EMBL" id="AXCJ01000005">
    <property type="protein sequence ID" value="ETO91387.1"/>
    <property type="molecule type" value="Genomic_DNA"/>
</dbReference>
<dbReference type="GO" id="GO:0005737">
    <property type="term" value="C:cytoplasm"/>
    <property type="evidence" value="ECO:0007669"/>
    <property type="project" value="TreeGrafter"/>
</dbReference>
<protein>
    <recommendedName>
        <fullName evidence="1">ribose-phosphate diphosphokinase</fullName>
        <ecNumber evidence="1">2.7.6.1</ecNumber>
    </recommendedName>
</protein>
<dbReference type="PATRIC" id="fig|1401685.3.peg.590"/>
<keyword evidence="6" id="KW-0067">ATP-binding</keyword>
<sequence length="304" mass="33775">MSKKFIATTANCTLTDLLVQYLGHHSSAMPFSEIDAKFFRFKDGECGFELYENLYDKEVFVLANLRNDSHVMELFVLLDVLNRSSIKHLHVCFPYFLYARSDRLYKSGVPVTSSMLAGLLSGFSINKVSVIDIHNLTIFNSFSKVALSNHVVSELFVNALPVCDGKSIVVAPDMGSIHRAKACAQLFGQEDIAIIYKERMQPGQSKSLSVLGDVRGKRCIIFDDIVDTAGTLCNAAGLLMQEGAVSVVACITHGLFSGDAYSKIVSSDLEYVYTTNTIESQEKLDKIKYVPVEEYIYRNIMIPS</sequence>
<evidence type="ECO:0000256" key="6">
    <source>
        <dbReference type="ARBA" id="ARBA00022840"/>
    </source>
</evidence>
<dbReference type="EC" id="2.7.6.1" evidence="1"/>
<keyword evidence="2" id="KW-0808">Transferase</keyword>
<dbReference type="CDD" id="cd06223">
    <property type="entry name" value="PRTases_typeI"/>
    <property type="match status" value="1"/>
</dbReference>
<evidence type="ECO:0000256" key="1">
    <source>
        <dbReference type="ARBA" id="ARBA00013247"/>
    </source>
</evidence>
<dbReference type="STRING" id="1401685.P857_302"/>
<dbReference type="Proteomes" id="UP000018951">
    <property type="component" value="Unassembled WGS sequence"/>
</dbReference>
<evidence type="ECO:0000256" key="4">
    <source>
        <dbReference type="ARBA" id="ARBA00022741"/>
    </source>
</evidence>
<dbReference type="GO" id="GO:0004749">
    <property type="term" value="F:ribose phosphate diphosphokinase activity"/>
    <property type="evidence" value="ECO:0007669"/>
    <property type="project" value="UniProtKB-EC"/>
</dbReference>
<dbReference type="Gene3D" id="3.40.50.2020">
    <property type="match status" value="2"/>
</dbReference>
<dbReference type="InterPro" id="IPR029057">
    <property type="entry name" value="PRTase-like"/>
</dbReference>
<evidence type="ECO:0000256" key="5">
    <source>
        <dbReference type="ARBA" id="ARBA00022777"/>
    </source>
</evidence>
<dbReference type="PANTHER" id="PTHR10210">
    <property type="entry name" value="RIBOSE-PHOSPHATE DIPHOSPHOKINASE FAMILY MEMBER"/>
    <property type="match status" value="1"/>
</dbReference>
<evidence type="ECO:0000313" key="10">
    <source>
        <dbReference type="Proteomes" id="UP000018951"/>
    </source>
</evidence>
<dbReference type="GO" id="GO:0006164">
    <property type="term" value="P:purine nucleotide biosynthetic process"/>
    <property type="evidence" value="ECO:0007669"/>
    <property type="project" value="TreeGrafter"/>
</dbReference>
<dbReference type="GO" id="GO:0006015">
    <property type="term" value="P:5-phosphoribose 1-diphosphate biosynthetic process"/>
    <property type="evidence" value="ECO:0007669"/>
    <property type="project" value="TreeGrafter"/>
</dbReference>
<dbReference type="SUPFAM" id="SSF53271">
    <property type="entry name" value="PRTase-like"/>
    <property type="match status" value="2"/>
</dbReference>
<dbReference type="Pfam" id="PF14572">
    <property type="entry name" value="Pribosyl_synth"/>
    <property type="match status" value="1"/>
</dbReference>
<dbReference type="NCBIfam" id="TIGR01251">
    <property type="entry name" value="ribP_PPkin"/>
    <property type="match status" value="1"/>
</dbReference>
<dbReference type="GO" id="GO:0002189">
    <property type="term" value="C:ribose phosphate diphosphokinase complex"/>
    <property type="evidence" value="ECO:0007669"/>
    <property type="project" value="TreeGrafter"/>
</dbReference>
<feature type="domain" description="Ribose-phosphate pyrophosphokinase N-terminal" evidence="8">
    <location>
        <begin position="31"/>
        <end position="121"/>
    </location>
</feature>
<keyword evidence="3" id="KW-0545">Nucleotide biosynthesis</keyword>
<evidence type="ECO:0000313" key="9">
    <source>
        <dbReference type="EMBL" id="ETO91387.1"/>
    </source>
</evidence>
<keyword evidence="5" id="KW-0418">Kinase</keyword>
<comment type="catalytic activity">
    <reaction evidence="7">
        <text>D-ribose 5-phosphate + ATP = 5-phospho-alpha-D-ribose 1-diphosphate + AMP + H(+)</text>
        <dbReference type="Rhea" id="RHEA:15609"/>
        <dbReference type="ChEBI" id="CHEBI:15378"/>
        <dbReference type="ChEBI" id="CHEBI:30616"/>
        <dbReference type="ChEBI" id="CHEBI:58017"/>
        <dbReference type="ChEBI" id="CHEBI:78346"/>
        <dbReference type="ChEBI" id="CHEBI:456215"/>
        <dbReference type="EC" id="2.7.6.1"/>
    </reaction>
</comment>
<dbReference type="InterPro" id="IPR029099">
    <property type="entry name" value="Pribosyltran_N"/>
</dbReference>
<evidence type="ECO:0000259" key="8">
    <source>
        <dbReference type="Pfam" id="PF13793"/>
    </source>
</evidence>
<dbReference type="GO" id="GO:0016301">
    <property type="term" value="F:kinase activity"/>
    <property type="evidence" value="ECO:0007669"/>
    <property type="project" value="UniProtKB-KW"/>
</dbReference>
<dbReference type="GO" id="GO:0005524">
    <property type="term" value="F:ATP binding"/>
    <property type="evidence" value="ECO:0007669"/>
    <property type="project" value="UniProtKB-KW"/>
</dbReference>
<dbReference type="SMART" id="SM01400">
    <property type="entry name" value="Pribosyltran_N"/>
    <property type="match status" value="1"/>
</dbReference>
<dbReference type="Pfam" id="PF13793">
    <property type="entry name" value="Pribosyltran_N"/>
    <property type="match status" value="1"/>
</dbReference>
<dbReference type="FunFam" id="3.40.50.2020:FF:000014">
    <property type="entry name" value="Ribose-phosphate pyrophosphokinase 1"/>
    <property type="match status" value="1"/>
</dbReference>
<name>W2V157_9RICK</name>
<proteinExistence type="predicted"/>
<keyword evidence="10" id="KW-1185">Reference proteome</keyword>
<dbReference type="GO" id="GO:0000287">
    <property type="term" value="F:magnesium ion binding"/>
    <property type="evidence" value="ECO:0007669"/>
    <property type="project" value="InterPro"/>
</dbReference>
<reference evidence="9 10" key="1">
    <citation type="journal article" date="2013" name="PLoS ONE">
        <title>Bacterial endosymbiosis in a chordate host: long-term co-evolution and conservation of secondary metabolism.</title>
        <authorList>
            <person name="Kwan J.C."/>
            <person name="Schmidt E.W."/>
        </authorList>
    </citation>
    <scope>NUCLEOTIDE SEQUENCE [LARGE SCALE GENOMIC DNA]</scope>
    <source>
        <strain evidence="10">L6</strain>
    </source>
</reference>
<organism evidence="9 10">
    <name type="scientific">Candidatus Xenolissoclinum pacificiensis L6</name>
    <dbReference type="NCBI Taxonomy" id="1401685"/>
    <lineage>
        <taxon>Bacteria</taxon>
        <taxon>Pseudomonadati</taxon>
        <taxon>Pseudomonadota</taxon>
        <taxon>Alphaproteobacteria</taxon>
        <taxon>Rickettsiales</taxon>
        <taxon>Anaplasmataceae</taxon>
        <taxon>Candidatus Xenolissoclinum</taxon>
    </lineage>
</organism>
<evidence type="ECO:0000256" key="2">
    <source>
        <dbReference type="ARBA" id="ARBA00022679"/>
    </source>
</evidence>
<keyword evidence="4" id="KW-0547">Nucleotide-binding</keyword>
<accession>W2V157</accession>
<dbReference type="AlphaFoldDB" id="W2V157"/>
<evidence type="ECO:0000256" key="3">
    <source>
        <dbReference type="ARBA" id="ARBA00022727"/>
    </source>
</evidence>
<evidence type="ECO:0000256" key="7">
    <source>
        <dbReference type="ARBA" id="ARBA00049535"/>
    </source>
</evidence>
<dbReference type="InterPro" id="IPR000836">
    <property type="entry name" value="PRTase_dom"/>
</dbReference>
<comment type="caution">
    <text evidence="9">The sequence shown here is derived from an EMBL/GenBank/DDBJ whole genome shotgun (WGS) entry which is preliminary data.</text>
</comment>
<gene>
    <name evidence="9" type="primary">prs</name>
    <name evidence="9" type="ORF">P857_302</name>
</gene>
<dbReference type="PANTHER" id="PTHR10210:SF32">
    <property type="entry name" value="RIBOSE-PHOSPHATE PYROPHOSPHOKINASE 2"/>
    <property type="match status" value="1"/>
</dbReference>
<dbReference type="InterPro" id="IPR005946">
    <property type="entry name" value="Rib-P_diPkinase"/>
</dbReference>